<dbReference type="STRING" id="1027249.SAMN05216179_3006"/>
<dbReference type="RefSeq" id="WP_073202658.1">
    <property type="nucleotide sequence ID" value="NZ_FRCZ01000006.1"/>
</dbReference>
<proteinExistence type="predicted"/>
<evidence type="ECO:0000313" key="1">
    <source>
        <dbReference type="EMBL" id="SHN27844.1"/>
    </source>
</evidence>
<dbReference type="Gene3D" id="3.30.460.10">
    <property type="entry name" value="Beta Polymerase, domain 2"/>
    <property type="match status" value="1"/>
</dbReference>
<gene>
    <name evidence="1" type="ORF">SAMN05216179_3006</name>
</gene>
<dbReference type="EMBL" id="FRCZ01000006">
    <property type="protein sequence ID" value="SHN27844.1"/>
    <property type="molecule type" value="Genomic_DNA"/>
</dbReference>
<dbReference type="Proteomes" id="UP000184184">
    <property type="component" value="Unassembled WGS sequence"/>
</dbReference>
<dbReference type="Pfam" id="PF04439">
    <property type="entry name" value="Adenyl_transf"/>
    <property type="match status" value="1"/>
</dbReference>
<keyword evidence="2" id="KW-1185">Reference proteome</keyword>
<dbReference type="GO" id="GO:0016779">
    <property type="term" value="F:nucleotidyltransferase activity"/>
    <property type="evidence" value="ECO:0007669"/>
    <property type="project" value="UniProtKB-KW"/>
</dbReference>
<dbReference type="InterPro" id="IPR007530">
    <property type="entry name" value="Aminoglycoside_adenylylTfrase"/>
</dbReference>
<reference evidence="1 2" key="1">
    <citation type="submission" date="2016-11" db="EMBL/GenBank/DDBJ databases">
        <authorList>
            <person name="Jaros S."/>
            <person name="Januszkiewicz K."/>
            <person name="Wedrychowicz H."/>
        </authorList>
    </citation>
    <scope>NUCLEOTIDE SEQUENCE [LARGE SCALE GENOMIC DNA]</scope>
    <source>
        <strain evidence="1 2">CGMCC 1.10681</strain>
    </source>
</reference>
<evidence type="ECO:0000313" key="2">
    <source>
        <dbReference type="Proteomes" id="UP000184184"/>
    </source>
</evidence>
<dbReference type="AlphaFoldDB" id="A0A1M7QBH4"/>
<organism evidence="1 2">
    <name type="scientific">Gracilibacillus kekensis</name>
    <dbReference type="NCBI Taxonomy" id="1027249"/>
    <lineage>
        <taxon>Bacteria</taxon>
        <taxon>Bacillati</taxon>
        <taxon>Bacillota</taxon>
        <taxon>Bacilli</taxon>
        <taxon>Bacillales</taxon>
        <taxon>Bacillaceae</taxon>
        <taxon>Gracilibacillus</taxon>
    </lineage>
</organism>
<dbReference type="InterPro" id="IPR043519">
    <property type="entry name" value="NT_sf"/>
</dbReference>
<sequence>MRTQKEMMQLILNFAEDDDRIRVVGMNGSRVNPQIIGDRFQDYDIVYLVTEMNSFIKNREWLDYFGERLIMQTPEDSELFPPSLGNWFSFLMQFTDGNRIDLMLVPIEELDQYMKNDSLTTILLDKDKRINNKPIPTEESHYLQIPTENQYLDACNEFWWVSTYVTKGLCRKEFLYAIDHIENVMQEEILRMMAWKVGCQYGFRVNLGKSYKFLEEYVSETEWKALQQMYNLSTYDDCWRVLFHMFAMYKELVVFVADSLQFQLPDYQHKVESYVRQLYDDGNRS</sequence>
<dbReference type="SUPFAM" id="SSF81631">
    <property type="entry name" value="PAP/OAS1 substrate-binding domain"/>
    <property type="match status" value="1"/>
</dbReference>
<dbReference type="SUPFAM" id="SSF81301">
    <property type="entry name" value="Nucleotidyltransferase"/>
    <property type="match status" value="1"/>
</dbReference>
<keyword evidence="1" id="KW-0548">Nucleotidyltransferase</keyword>
<keyword evidence="1" id="KW-0808">Transferase</keyword>
<name>A0A1M7QBH4_9BACI</name>
<dbReference type="PIRSF" id="PIRSF000812">
    <property type="entry name" value="AAD"/>
    <property type="match status" value="1"/>
</dbReference>
<accession>A0A1M7QBH4</accession>
<protein>
    <submittedName>
        <fullName evidence="1">Aminoglycoside 6-adenylyltransferase</fullName>
    </submittedName>
</protein>
<dbReference type="OrthoDB" id="9776406at2"/>